<comment type="caution">
    <text evidence="9">The sequence shown here is derived from an EMBL/GenBank/DDBJ whole genome shotgun (WGS) entry which is preliminary data.</text>
</comment>
<dbReference type="SUPFAM" id="SSF58038">
    <property type="entry name" value="SNARE fusion complex"/>
    <property type="match status" value="2"/>
</dbReference>
<dbReference type="EMBL" id="BMAC01000222">
    <property type="protein sequence ID" value="GFP90642.1"/>
    <property type="molecule type" value="Genomic_DNA"/>
</dbReference>
<feature type="coiled-coil region" evidence="6">
    <location>
        <begin position="230"/>
        <end position="282"/>
    </location>
</feature>
<evidence type="ECO:0000256" key="5">
    <source>
        <dbReference type="ARBA" id="ARBA00023136"/>
    </source>
</evidence>
<feature type="compositionally biased region" description="Polar residues" evidence="7">
    <location>
        <begin position="436"/>
        <end position="453"/>
    </location>
</feature>
<dbReference type="PROSITE" id="PS50192">
    <property type="entry name" value="T_SNARE"/>
    <property type="match status" value="1"/>
</dbReference>
<dbReference type="AlphaFoldDB" id="A0A830BXG8"/>
<accession>A0A830BXG8</accession>
<evidence type="ECO:0000256" key="7">
    <source>
        <dbReference type="SAM" id="MobiDB-lite"/>
    </source>
</evidence>
<feature type="coiled-coil region" evidence="6">
    <location>
        <begin position="18"/>
        <end position="87"/>
    </location>
</feature>
<evidence type="ECO:0000256" key="2">
    <source>
        <dbReference type="ARBA" id="ARBA00009480"/>
    </source>
</evidence>
<feature type="region of interest" description="Disordered" evidence="7">
    <location>
        <begin position="631"/>
        <end position="652"/>
    </location>
</feature>
<feature type="region of interest" description="Disordered" evidence="7">
    <location>
        <begin position="432"/>
        <end position="522"/>
    </location>
</feature>
<sequence>MSGRSSGANDGSLDEDDLAEIRERFKELTKEKELLRDSKSQSFDLIRRLDFHVKAISESHEEDKKRIADLERELSNCSQEIDYLQDQLNMRNSELSYSESRVEKLEESISSMALEYECEIESTKLESISLEQNLLETKKLLEEKAQENSRLNELVQDIEARYLDADKVIQSLVKENNDLRENQFHESMRESDNQSFLPDKDMSTNGIILGPLFSKLAISRATDADLRSKMAEMSRQIDDYELLVRRLKEELREEKLKAKEEAEDLAQEMAELRYQLTLMLEEECKRRASVEQISLHRIAELEAQTLLFGTNETYDESSKLEEPFLHVKIFVRGAFVSVSNSFRLSELKITLKFIGEWEEIAVQFFLGASGYAIRLRICLSRFMHTNVNYHETGALLSELYPIQEIICSFEIKVNFKLLCLYRMSGLKKSPVYGLSKHNSTPPRLPVNSRTNPFDSDDELDNNEQTLKPSSRTSSEPSLFKSTNPFDDGETKHTSSAQSYRPLSDRNRYKNNFRDSGGPENQTVQELENYAVYKAEETTKTVNSCLKIAEDIREDATKTLVMLHQQGEQITRTHVVAADMDHDLSRSEKILGSLGGIFSRTWKPKITRPITGPIIVKDDPVQRKGNHLEQRERLGLTSASKERSRTCTPPPEPTDALQKVEVEKVKQDDALSDLSNLLGELKNMAIDMGSEIDRQNKSLDHVQVDVDELNFRVKGANQRTRRLLGK</sequence>
<evidence type="ECO:0000313" key="10">
    <source>
        <dbReference type="Proteomes" id="UP000653305"/>
    </source>
</evidence>
<dbReference type="InterPro" id="IPR044766">
    <property type="entry name" value="NPSN/SNAP25-like_N_SNARE"/>
</dbReference>
<dbReference type="InterPro" id="IPR000727">
    <property type="entry name" value="T_SNARE_dom"/>
</dbReference>
<feature type="coiled-coil region" evidence="6">
    <location>
        <begin position="134"/>
        <end position="161"/>
    </location>
</feature>
<feature type="domain" description="T-SNARE coiled-coil homology" evidence="8">
    <location>
        <begin position="665"/>
        <end position="722"/>
    </location>
</feature>
<dbReference type="GO" id="GO:0015031">
    <property type="term" value="P:protein transport"/>
    <property type="evidence" value="ECO:0007669"/>
    <property type="project" value="UniProtKB-KW"/>
</dbReference>
<evidence type="ECO:0000256" key="3">
    <source>
        <dbReference type="ARBA" id="ARBA00022448"/>
    </source>
</evidence>
<dbReference type="PANTHER" id="PTHR36390">
    <property type="entry name" value="MYOSIN HEAVY CHAIN-LIKE PROTEIN"/>
    <property type="match status" value="1"/>
</dbReference>
<dbReference type="SMART" id="SM00397">
    <property type="entry name" value="t_SNARE"/>
    <property type="match status" value="2"/>
</dbReference>
<dbReference type="Proteomes" id="UP000653305">
    <property type="component" value="Unassembled WGS sequence"/>
</dbReference>
<keyword evidence="10" id="KW-1185">Reference proteome</keyword>
<protein>
    <submittedName>
        <fullName evidence="9">Snap25 homologous protein snap33</fullName>
    </submittedName>
</protein>
<dbReference type="GO" id="GO:0031201">
    <property type="term" value="C:SNARE complex"/>
    <property type="evidence" value="ECO:0007669"/>
    <property type="project" value="InterPro"/>
</dbReference>
<dbReference type="GO" id="GO:0016192">
    <property type="term" value="P:vesicle-mediated transport"/>
    <property type="evidence" value="ECO:0007669"/>
    <property type="project" value="UniProtKB-ARBA"/>
</dbReference>
<feature type="compositionally biased region" description="Polar residues" evidence="7">
    <location>
        <begin position="462"/>
        <end position="484"/>
    </location>
</feature>
<keyword evidence="5" id="KW-0472">Membrane</keyword>
<keyword evidence="4" id="KW-0653">Protein transport</keyword>
<dbReference type="GO" id="GO:0005484">
    <property type="term" value="F:SNAP receptor activity"/>
    <property type="evidence" value="ECO:0007669"/>
    <property type="project" value="InterPro"/>
</dbReference>
<gene>
    <name evidence="9" type="ORF">PHJA_001208300</name>
</gene>
<dbReference type="CDD" id="cd15861">
    <property type="entry name" value="SNARE_SNAP25N_23N_29N_SEC9N"/>
    <property type="match status" value="1"/>
</dbReference>
<name>A0A830BXG8_9LAMI</name>
<evidence type="ECO:0000256" key="4">
    <source>
        <dbReference type="ARBA" id="ARBA00022927"/>
    </source>
</evidence>
<dbReference type="Gene3D" id="1.20.5.110">
    <property type="match status" value="2"/>
</dbReference>
<evidence type="ECO:0000259" key="8">
    <source>
        <dbReference type="PROSITE" id="PS50192"/>
    </source>
</evidence>
<dbReference type="OrthoDB" id="19261at2759"/>
<comment type="similarity">
    <text evidence="2">Belongs to the SNAP-25 family.</text>
</comment>
<dbReference type="FunFam" id="1.20.5.110:FF:000031">
    <property type="entry name" value="SNAP25 homologous protein SNAP33"/>
    <property type="match status" value="1"/>
</dbReference>
<evidence type="ECO:0000256" key="1">
    <source>
        <dbReference type="ARBA" id="ARBA00004370"/>
    </source>
</evidence>
<keyword evidence="3" id="KW-0813">Transport</keyword>
<dbReference type="FunFam" id="1.20.5.110:FF:000040">
    <property type="entry name" value="SNAP25 homologous protein SNAP33"/>
    <property type="match status" value="1"/>
</dbReference>
<dbReference type="CDD" id="cd15841">
    <property type="entry name" value="SNARE_Qc"/>
    <property type="match status" value="1"/>
</dbReference>
<comment type="subcellular location">
    <subcellularLocation>
        <location evidence="1">Membrane</location>
    </subcellularLocation>
</comment>
<evidence type="ECO:0000256" key="6">
    <source>
        <dbReference type="SAM" id="Coils"/>
    </source>
</evidence>
<organism evidence="9 10">
    <name type="scientific">Phtheirospermum japonicum</name>
    <dbReference type="NCBI Taxonomy" id="374723"/>
    <lineage>
        <taxon>Eukaryota</taxon>
        <taxon>Viridiplantae</taxon>
        <taxon>Streptophyta</taxon>
        <taxon>Embryophyta</taxon>
        <taxon>Tracheophyta</taxon>
        <taxon>Spermatophyta</taxon>
        <taxon>Magnoliopsida</taxon>
        <taxon>eudicotyledons</taxon>
        <taxon>Gunneridae</taxon>
        <taxon>Pentapetalae</taxon>
        <taxon>asterids</taxon>
        <taxon>lamiids</taxon>
        <taxon>Lamiales</taxon>
        <taxon>Orobanchaceae</taxon>
        <taxon>Orobanchaceae incertae sedis</taxon>
        <taxon>Phtheirospermum</taxon>
    </lineage>
</organism>
<feature type="compositionally biased region" description="Basic and acidic residues" evidence="7">
    <location>
        <begin position="631"/>
        <end position="644"/>
    </location>
</feature>
<proteinExistence type="inferred from homology"/>
<reference evidence="9" key="1">
    <citation type="submission" date="2020-07" db="EMBL/GenBank/DDBJ databases">
        <title>Ethylene signaling mediates host invasion by parasitic plants.</title>
        <authorList>
            <person name="Yoshida S."/>
        </authorList>
    </citation>
    <scope>NUCLEOTIDE SEQUENCE</scope>
    <source>
        <strain evidence="9">Okayama</strain>
    </source>
</reference>
<evidence type="ECO:0000313" key="9">
    <source>
        <dbReference type="EMBL" id="GFP90642.1"/>
    </source>
</evidence>
<keyword evidence="6" id="KW-0175">Coiled coil</keyword>
<dbReference type="PANTHER" id="PTHR36390:SF1">
    <property type="entry name" value="MYOSIN HEAVY CHAIN-LIKE PROTEIN"/>
    <property type="match status" value="1"/>
</dbReference>